<dbReference type="EMBL" id="JACJVJ010000001">
    <property type="protein sequence ID" value="MBC2776719.1"/>
    <property type="molecule type" value="Genomic_DNA"/>
</dbReference>
<feature type="transmembrane region" description="Helical" evidence="1">
    <location>
        <begin position="392"/>
        <end position="412"/>
    </location>
</feature>
<dbReference type="InterPro" id="IPR050789">
    <property type="entry name" value="Diverse_Enzym_Activities"/>
</dbReference>
<feature type="chain" id="PRO_5032909594" evidence="2">
    <location>
        <begin position="25"/>
        <end position="422"/>
    </location>
</feature>
<evidence type="ECO:0000256" key="1">
    <source>
        <dbReference type="SAM" id="Phobius"/>
    </source>
</evidence>
<sequence>MRRIFLGLASVLTCCILWGASVFATLDQGWGNSAIADTGDARGFVEAARDIAEQRNAGNVSFILIEGGTPVGDFHLSTDERIDGRTVFQVASLGKWLTAWGVMALVEDGEIDLDAPVSTYLSRWQLPASEFDASGVTVRRLLSHTAGLTDSLGYDGFDRAQDRQTLEASLTTAGDASPGNDGRTILGSEPGTAWNYSGGSYTLLQLVIEEVSGTSFAEFMQARVFEPLAMDRTTFDHDAAIELGLAQNFLPDGSAQPFRWYTALAATSLFTTSEDLARFISAQTPGVANAVLSAETMALMRQPHASEMGADIWGLGTMLYAPNNAGDFIIGHDGSNEPAINTAARLDPATGDGIVILSTGNPMLATEIAGEWVFWKTGNVDSLTFASRLPTALTVFAVGVIAILLFSALLFWKQRRTSATPT</sequence>
<dbReference type="InterPro" id="IPR001466">
    <property type="entry name" value="Beta-lactam-related"/>
</dbReference>
<keyword evidence="1" id="KW-1133">Transmembrane helix</keyword>
<keyword evidence="5" id="KW-1185">Reference proteome</keyword>
<organism evidence="4 5">
    <name type="scientific">Parasphingopyxis marina</name>
    <dbReference type="NCBI Taxonomy" id="2761622"/>
    <lineage>
        <taxon>Bacteria</taxon>
        <taxon>Pseudomonadati</taxon>
        <taxon>Pseudomonadota</taxon>
        <taxon>Alphaproteobacteria</taxon>
        <taxon>Sphingomonadales</taxon>
        <taxon>Sphingomonadaceae</taxon>
        <taxon>Parasphingopyxis</taxon>
    </lineage>
</organism>
<feature type="domain" description="Beta-lactamase-related" evidence="3">
    <location>
        <begin position="49"/>
        <end position="363"/>
    </location>
</feature>
<dbReference type="Pfam" id="PF00144">
    <property type="entry name" value="Beta-lactamase"/>
    <property type="match status" value="1"/>
</dbReference>
<evidence type="ECO:0000313" key="5">
    <source>
        <dbReference type="Proteomes" id="UP000564378"/>
    </source>
</evidence>
<accession>A0A842HWQ7</accession>
<dbReference type="RefSeq" id="WP_185799980.1">
    <property type="nucleotide sequence ID" value="NZ_JACJVJ010000001.1"/>
</dbReference>
<evidence type="ECO:0000313" key="4">
    <source>
        <dbReference type="EMBL" id="MBC2776719.1"/>
    </source>
</evidence>
<proteinExistence type="predicted"/>
<feature type="signal peptide" evidence="2">
    <location>
        <begin position="1"/>
        <end position="24"/>
    </location>
</feature>
<dbReference type="Proteomes" id="UP000564378">
    <property type="component" value="Unassembled WGS sequence"/>
</dbReference>
<name>A0A842HWQ7_9SPHN</name>
<protein>
    <submittedName>
        <fullName evidence="4">Beta-lactamase family protein</fullName>
    </submittedName>
</protein>
<keyword evidence="1" id="KW-0812">Transmembrane</keyword>
<dbReference type="PANTHER" id="PTHR43283">
    <property type="entry name" value="BETA-LACTAMASE-RELATED"/>
    <property type="match status" value="1"/>
</dbReference>
<reference evidence="4 5" key="1">
    <citation type="submission" date="2020-08" db="EMBL/GenBank/DDBJ databases">
        <title>Draft genome sequence of Parasphingopyxis sp. GrpM-11.</title>
        <authorList>
            <person name="Oh J."/>
            <person name="Roh D.-H."/>
        </authorList>
    </citation>
    <scope>NUCLEOTIDE SEQUENCE [LARGE SCALE GENOMIC DNA]</scope>
    <source>
        <strain evidence="4 5">GrpM-11</strain>
    </source>
</reference>
<gene>
    <name evidence="4" type="ORF">H6P80_03710</name>
</gene>
<dbReference type="SUPFAM" id="SSF56601">
    <property type="entry name" value="beta-lactamase/transpeptidase-like"/>
    <property type="match status" value="1"/>
</dbReference>
<dbReference type="Gene3D" id="3.40.710.10">
    <property type="entry name" value="DD-peptidase/beta-lactamase superfamily"/>
    <property type="match status" value="1"/>
</dbReference>
<keyword evidence="2" id="KW-0732">Signal</keyword>
<keyword evidence="1" id="KW-0472">Membrane</keyword>
<dbReference type="AlphaFoldDB" id="A0A842HWQ7"/>
<dbReference type="InterPro" id="IPR012338">
    <property type="entry name" value="Beta-lactam/transpept-like"/>
</dbReference>
<evidence type="ECO:0000259" key="3">
    <source>
        <dbReference type="Pfam" id="PF00144"/>
    </source>
</evidence>
<evidence type="ECO:0000256" key="2">
    <source>
        <dbReference type="SAM" id="SignalP"/>
    </source>
</evidence>
<comment type="caution">
    <text evidence="4">The sequence shown here is derived from an EMBL/GenBank/DDBJ whole genome shotgun (WGS) entry which is preliminary data.</text>
</comment>
<dbReference type="PANTHER" id="PTHR43283:SF18">
    <property type="match status" value="1"/>
</dbReference>